<dbReference type="OrthoDB" id="32575at2"/>
<dbReference type="EMBL" id="QNSE01000006">
    <property type="protein sequence ID" value="RBP83485.1"/>
    <property type="molecule type" value="Genomic_DNA"/>
</dbReference>
<dbReference type="RefSeq" id="WP_113916465.1">
    <property type="nucleotide sequence ID" value="NZ_QNSE01000006.1"/>
</dbReference>
<dbReference type="FunFam" id="3.10.129.10:FF:000022">
    <property type="entry name" value="Phenylacetic acid degradation protein"/>
    <property type="match status" value="1"/>
</dbReference>
<dbReference type="InterPro" id="IPR006683">
    <property type="entry name" value="Thioestr_dom"/>
</dbReference>
<reference evidence="4 5" key="1">
    <citation type="submission" date="2018-06" db="EMBL/GenBank/DDBJ databases">
        <title>Genomic Encyclopedia of Type Strains, Phase III (KMG-III): the genomes of soil and plant-associated and newly described type strains.</title>
        <authorList>
            <person name="Whitman W."/>
        </authorList>
    </citation>
    <scope>NUCLEOTIDE SEQUENCE [LARGE SCALE GENOMIC DNA]</scope>
    <source>
        <strain evidence="4 5">CECT 7377</strain>
    </source>
</reference>
<evidence type="ECO:0000313" key="5">
    <source>
        <dbReference type="Proteomes" id="UP000252792"/>
    </source>
</evidence>
<proteinExistence type="inferred from homology"/>
<dbReference type="InterPro" id="IPR052723">
    <property type="entry name" value="Acyl-CoA_thioesterase_PaaI"/>
</dbReference>
<dbReference type="SUPFAM" id="SSF54637">
    <property type="entry name" value="Thioesterase/thiol ester dehydrase-isomerase"/>
    <property type="match status" value="1"/>
</dbReference>
<dbReference type="PANTHER" id="PTHR42856:SF1">
    <property type="entry name" value="ACYL-COENZYME A THIOESTERASE PAAI"/>
    <property type="match status" value="1"/>
</dbReference>
<dbReference type="Gene3D" id="3.10.129.10">
    <property type="entry name" value="Hotdog Thioesterase"/>
    <property type="match status" value="1"/>
</dbReference>
<sequence>MTNNKLTEEQVKMELAERCAQTLYQQDVASRHLGIELLFSAPGQSKVRMIVQDFMLQGYKTCHGGYMFTLADSAFAFACNTYNQPTVALGCSIDFVAPAFQGDVLVASCREQSRGGRTGNYDVEIYNQQDQLIAIFHGKSYRVKGEILSQENAND</sequence>
<dbReference type="NCBIfam" id="TIGR00369">
    <property type="entry name" value="unchar_dom_1"/>
    <property type="match status" value="1"/>
</dbReference>
<evidence type="ECO:0000259" key="3">
    <source>
        <dbReference type="Pfam" id="PF03061"/>
    </source>
</evidence>
<evidence type="ECO:0000256" key="2">
    <source>
        <dbReference type="ARBA" id="ARBA00022801"/>
    </source>
</evidence>
<feature type="domain" description="Thioesterase" evidence="3">
    <location>
        <begin position="60"/>
        <end position="133"/>
    </location>
</feature>
<dbReference type="CDD" id="cd03443">
    <property type="entry name" value="PaaI_thioesterase"/>
    <property type="match status" value="1"/>
</dbReference>
<keyword evidence="2" id="KW-0378">Hydrolase</keyword>
<dbReference type="PANTHER" id="PTHR42856">
    <property type="entry name" value="ACYL-COENZYME A THIOESTERASE PAAI"/>
    <property type="match status" value="1"/>
</dbReference>
<accession>A0A366JB77</accession>
<comment type="similarity">
    <text evidence="1">Belongs to the thioesterase PaaI family.</text>
</comment>
<name>A0A366JB77_9GAMM</name>
<dbReference type="Pfam" id="PF03061">
    <property type="entry name" value="4HBT"/>
    <property type="match status" value="1"/>
</dbReference>
<comment type="caution">
    <text evidence="4">The sequence shown here is derived from an EMBL/GenBank/DDBJ whole genome shotgun (WGS) entry which is preliminary data.</text>
</comment>
<dbReference type="GO" id="GO:0016289">
    <property type="term" value="F:acyl-CoA hydrolase activity"/>
    <property type="evidence" value="ECO:0007669"/>
    <property type="project" value="UniProtKB-ARBA"/>
</dbReference>
<organism evidence="4 5">
    <name type="scientific">Marinomonas rhizomae</name>
    <dbReference type="NCBI Taxonomy" id="491948"/>
    <lineage>
        <taxon>Bacteria</taxon>
        <taxon>Pseudomonadati</taxon>
        <taxon>Pseudomonadota</taxon>
        <taxon>Gammaproteobacteria</taxon>
        <taxon>Oceanospirillales</taxon>
        <taxon>Oceanospirillaceae</taxon>
        <taxon>Marinomonas</taxon>
    </lineage>
</organism>
<keyword evidence="5" id="KW-1185">Reference proteome</keyword>
<dbReference type="InterPro" id="IPR003736">
    <property type="entry name" value="PAAI_dom"/>
</dbReference>
<dbReference type="InterPro" id="IPR029069">
    <property type="entry name" value="HotDog_dom_sf"/>
</dbReference>
<gene>
    <name evidence="4" type="ORF">DFP80_106130</name>
</gene>
<evidence type="ECO:0000256" key="1">
    <source>
        <dbReference type="ARBA" id="ARBA00008324"/>
    </source>
</evidence>
<evidence type="ECO:0000313" key="4">
    <source>
        <dbReference type="EMBL" id="RBP83485.1"/>
    </source>
</evidence>
<dbReference type="Proteomes" id="UP000252792">
    <property type="component" value="Unassembled WGS sequence"/>
</dbReference>
<dbReference type="AlphaFoldDB" id="A0A366JB77"/>
<dbReference type="InterPro" id="IPR011973">
    <property type="entry name" value="PaaD"/>
</dbReference>
<protein>
    <submittedName>
        <fullName evidence="4">Acyl-CoA thioesterase</fullName>
    </submittedName>
</protein>
<dbReference type="NCBIfam" id="TIGR02286">
    <property type="entry name" value="PaaD"/>
    <property type="match status" value="1"/>
</dbReference>